<dbReference type="EMBL" id="JAYRBN010000043">
    <property type="protein sequence ID" value="KAL2745400.1"/>
    <property type="molecule type" value="Genomic_DNA"/>
</dbReference>
<evidence type="ECO:0000313" key="2">
    <source>
        <dbReference type="Proteomes" id="UP001607303"/>
    </source>
</evidence>
<proteinExistence type="predicted"/>
<reference evidence="1 2" key="1">
    <citation type="journal article" date="2024" name="Ann. Entomol. Soc. Am.">
        <title>Genomic analyses of the southern and eastern yellowjacket wasps (Hymenoptera: Vespidae) reveal evolutionary signatures of social life.</title>
        <authorList>
            <person name="Catto M.A."/>
            <person name="Caine P.B."/>
            <person name="Orr S.E."/>
            <person name="Hunt B.G."/>
            <person name="Goodisman M.A.D."/>
        </authorList>
    </citation>
    <scope>NUCLEOTIDE SEQUENCE [LARGE SCALE GENOMIC DNA]</scope>
    <source>
        <strain evidence="1">232</strain>
        <tissue evidence="1">Head and thorax</tissue>
    </source>
</reference>
<gene>
    <name evidence="1" type="ORF">V1477_006255</name>
</gene>
<keyword evidence="2" id="KW-1185">Reference proteome</keyword>
<name>A0ABD2CJY7_VESMC</name>
<comment type="caution">
    <text evidence="1">The sequence shown here is derived from an EMBL/GenBank/DDBJ whole genome shotgun (WGS) entry which is preliminary data.</text>
</comment>
<organism evidence="1 2">
    <name type="scientific">Vespula maculifrons</name>
    <name type="common">Eastern yellow jacket</name>
    <name type="synonym">Wasp</name>
    <dbReference type="NCBI Taxonomy" id="7453"/>
    <lineage>
        <taxon>Eukaryota</taxon>
        <taxon>Metazoa</taxon>
        <taxon>Ecdysozoa</taxon>
        <taxon>Arthropoda</taxon>
        <taxon>Hexapoda</taxon>
        <taxon>Insecta</taxon>
        <taxon>Pterygota</taxon>
        <taxon>Neoptera</taxon>
        <taxon>Endopterygota</taxon>
        <taxon>Hymenoptera</taxon>
        <taxon>Apocrita</taxon>
        <taxon>Aculeata</taxon>
        <taxon>Vespoidea</taxon>
        <taxon>Vespidae</taxon>
        <taxon>Vespinae</taxon>
        <taxon>Vespula</taxon>
    </lineage>
</organism>
<dbReference type="AlphaFoldDB" id="A0ABD2CJY7"/>
<accession>A0ABD2CJY7</accession>
<sequence>MEQRKKIFLHLDQPDWGYWNGHIAPSSTIFFSSRSDDQSRVITGTKEKNIIATICNPETVAPRANVPVSLERARRALYAHFFVVQIIPIGAELYRFKGNKGKKYFCNNLYPRNCSSKSKWTGVIGKGSSRPLLPYFFCPDLTNRSRVIMV</sequence>
<dbReference type="Proteomes" id="UP001607303">
    <property type="component" value="Unassembled WGS sequence"/>
</dbReference>
<evidence type="ECO:0000313" key="1">
    <source>
        <dbReference type="EMBL" id="KAL2745400.1"/>
    </source>
</evidence>
<protein>
    <submittedName>
        <fullName evidence="1">Uncharacterized protein</fullName>
    </submittedName>
</protein>